<dbReference type="GO" id="GO:0008233">
    <property type="term" value="F:peptidase activity"/>
    <property type="evidence" value="ECO:0007669"/>
    <property type="project" value="UniProtKB-KW"/>
</dbReference>
<feature type="chain" id="PRO_5047068833" evidence="9">
    <location>
        <begin position="30"/>
        <end position="668"/>
    </location>
</feature>
<evidence type="ECO:0000256" key="5">
    <source>
        <dbReference type="ARBA" id="ARBA00022825"/>
    </source>
</evidence>
<dbReference type="InterPro" id="IPR036852">
    <property type="entry name" value="Peptidase_S8/S53_dom_sf"/>
</dbReference>
<dbReference type="InterPro" id="IPR015366">
    <property type="entry name" value="S53_propep"/>
</dbReference>
<evidence type="ECO:0000256" key="2">
    <source>
        <dbReference type="ARBA" id="ARBA00022670"/>
    </source>
</evidence>
<dbReference type="Pfam" id="PF09286">
    <property type="entry name" value="Pro-kuma_activ"/>
    <property type="match status" value="1"/>
</dbReference>
<evidence type="ECO:0000259" key="10">
    <source>
        <dbReference type="PROSITE" id="PS51695"/>
    </source>
</evidence>
<name>A0ABW2FYQ7_9ACTN</name>
<evidence type="ECO:0000256" key="1">
    <source>
        <dbReference type="ARBA" id="ARBA00001913"/>
    </source>
</evidence>
<evidence type="ECO:0000256" key="3">
    <source>
        <dbReference type="ARBA" id="ARBA00022723"/>
    </source>
</evidence>
<dbReference type="Proteomes" id="UP001596435">
    <property type="component" value="Unassembled WGS sequence"/>
</dbReference>
<evidence type="ECO:0000256" key="7">
    <source>
        <dbReference type="ARBA" id="ARBA00023145"/>
    </source>
</evidence>
<proteinExistence type="predicted"/>
<organism evidence="11 12">
    <name type="scientific">Kitasatospora paranensis</name>
    <dbReference type="NCBI Taxonomy" id="258053"/>
    <lineage>
        <taxon>Bacteria</taxon>
        <taxon>Bacillati</taxon>
        <taxon>Actinomycetota</taxon>
        <taxon>Actinomycetes</taxon>
        <taxon>Kitasatosporales</taxon>
        <taxon>Streptomycetaceae</taxon>
        <taxon>Kitasatospora</taxon>
    </lineage>
</organism>
<dbReference type="CDD" id="cd04056">
    <property type="entry name" value="Peptidases_S53"/>
    <property type="match status" value="1"/>
</dbReference>
<dbReference type="CDD" id="cd11377">
    <property type="entry name" value="Pro-peptidase_S53"/>
    <property type="match status" value="1"/>
</dbReference>
<reference evidence="12" key="1">
    <citation type="journal article" date="2019" name="Int. J. Syst. Evol. Microbiol.">
        <title>The Global Catalogue of Microorganisms (GCM) 10K type strain sequencing project: providing services to taxonomists for standard genome sequencing and annotation.</title>
        <authorList>
            <consortium name="The Broad Institute Genomics Platform"/>
            <consortium name="The Broad Institute Genome Sequencing Center for Infectious Disease"/>
            <person name="Wu L."/>
            <person name="Ma J."/>
        </authorList>
    </citation>
    <scope>NUCLEOTIDE SEQUENCE [LARGE SCALE GENOMIC DNA]</scope>
    <source>
        <strain evidence="12">CGMCC 1.12859</strain>
    </source>
</reference>
<evidence type="ECO:0000313" key="12">
    <source>
        <dbReference type="Proteomes" id="UP001596435"/>
    </source>
</evidence>
<evidence type="ECO:0000256" key="6">
    <source>
        <dbReference type="ARBA" id="ARBA00022837"/>
    </source>
</evidence>
<keyword evidence="2 11" id="KW-0645">Protease</keyword>
<keyword evidence="6" id="KW-0106">Calcium</keyword>
<evidence type="ECO:0000313" key="11">
    <source>
        <dbReference type="EMBL" id="MFC7181272.1"/>
    </source>
</evidence>
<keyword evidence="7" id="KW-0865">Zymogen</keyword>
<dbReference type="PANTHER" id="PTHR14218:SF15">
    <property type="entry name" value="TRIPEPTIDYL-PEPTIDASE 1"/>
    <property type="match status" value="1"/>
</dbReference>
<dbReference type="SUPFAM" id="SSF54897">
    <property type="entry name" value="Protease propeptides/inhibitors"/>
    <property type="match status" value="1"/>
</dbReference>
<keyword evidence="12" id="KW-1185">Reference proteome</keyword>
<comment type="caution">
    <text evidence="11">The sequence shown here is derived from an EMBL/GenBank/DDBJ whole genome shotgun (WGS) entry which is preliminary data.</text>
</comment>
<dbReference type="SUPFAM" id="SSF52743">
    <property type="entry name" value="Subtilisin-like"/>
    <property type="match status" value="1"/>
</dbReference>
<dbReference type="RefSeq" id="WP_345708515.1">
    <property type="nucleotide sequence ID" value="NZ_BAABKV010000001.1"/>
</dbReference>
<protein>
    <submittedName>
        <fullName evidence="11">Protease pro-enzyme activation domain-containing protein</fullName>
    </submittedName>
</protein>
<feature type="domain" description="Peptidase S53" evidence="10">
    <location>
        <begin position="244"/>
        <end position="668"/>
    </location>
</feature>
<keyword evidence="3" id="KW-0479">Metal-binding</keyword>
<dbReference type="Gene3D" id="3.40.50.200">
    <property type="entry name" value="Peptidase S8/S53 domain"/>
    <property type="match status" value="1"/>
</dbReference>
<dbReference type="InterPro" id="IPR050819">
    <property type="entry name" value="Tripeptidyl-peptidase_I"/>
</dbReference>
<feature type="signal peptide" evidence="9">
    <location>
        <begin position="1"/>
        <end position="29"/>
    </location>
</feature>
<dbReference type="InterPro" id="IPR030400">
    <property type="entry name" value="Sedolisin_dom"/>
</dbReference>
<accession>A0ABW2FYQ7</accession>
<keyword evidence="4" id="KW-0378">Hydrolase</keyword>
<evidence type="ECO:0000256" key="4">
    <source>
        <dbReference type="ARBA" id="ARBA00022801"/>
    </source>
</evidence>
<dbReference type="PANTHER" id="PTHR14218">
    <property type="entry name" value="PROTEASE S8 TRIPEPTIDYL PEPTIDASE I CLN2"/>
    <property type="match status" value="1"/>
</dbReference>
<dbReference type="SMART" id="SM00944">
    <property type="entry name" value="Pro-kuma_activ"/>
    <property type="match status" value="1"/>
</dbReference>
<dbReference type="GO" id="GO:0006508">
    <property type="term" value="P:proteolysis"/>
    <property type="evidence" value="ECO:0007669"/>
    <property type="project" value="UniProtKB-KW"/>
</dbReference>
<feature type="region of interest" description="Disordered" evidence="8">
    <location>
        <begin position="195"/>
        <end position="223"/>
    </location>
</feature>
<evidence type="ECO:0000256" key="9">
    <source>
        <dbReference type="SAM" id="SignalP"/>
    </source>
</evidence>
<dbReference type="PROSITE" id="PS51695">
    <property type="entry name" value="SEDOLISIN"/>
    <property type="match status" value="1"/>
</dbReference>
<keyword evidence="5" id="KW-0720">Serine protease</keyword>
<sequence length="668" mass="67675">MRRHRSAGAALACAALLAGAFAVAPASQAEGSGSVRTLAGTHPAWAQPSADRGALPTTTAIAVRVYLAGQDPAGLAAYARAVSTEGGAQYGAFLTSAQVQQRFGATARQVADVKSWLAGAGLKVTATTAHYVDATGDSAAGGRAFGTGIHQYTVDGTTRRAPVGDAVVPAGVASAVLGVTGLSTETPRARPHSVAVRSTAGRTGTAPGASTFPTTPTCSDHWGQKRVTAGPTGYAPATTYDQCSLAPSQLRTAYGITGSHLTGKGATVAVVDAYGSATMAADADRFATLHGDRPFRPGQYTELVNRAGWNNQDACGGPEGWAGEEALDVEMVHGLAPDANVLYVGADSCSDQDLLSALSTIVDRHLADVVSNSWGEIMHGAFGDIPPAEIAAYEQVFQQGAIQGIGFDFSAGDCGDSSPAAAATGVNCDPSTSRAQADWPSSDPWVTSVGGTALATADAKGGYGFETDMGTLRSGLAPDGGSWQPLPGAFYFGGGGGTSEDFAQPWYQTGTVPRKLANTLMTGAKAPSARRVTPDVAMNGDLYTSVLVGYSPGGTYSEGGYGGTSVAAPEFSAVQALAIEARKGSPLGFANPVLYARAGSGAFHDVVDQAAAKDQPPLSAVADQGLVGGTLRVRLVAFGEDTTLNAVKGYDDATGLGSPTAGYLTSFR</sequence>
<dbReference type="InterPro" id="IPR023828">
    <property type="entry name" value="Peptidase_S8_Ser-AS"/>
</dbReference>
<keyword evidence="9" id="KW-0732">Signal</keyword>
<dbReference type="PROSITE" id="PS00138">
    <property type="entry name" value="SUBTILASE_SER"/>
    <property type="match status" value="1"/>
</dbReference>
<evidence type="ECO:0000256" key="8">
    <source>
        <dbReference type="SAM" id="MobiDB-lite"/>
    </source>
</evidence>
<gene>
    <name evidence="11" type="ORF">ACFQMG_17080</name>
</gene>
<dbReference type="EMBL" id="JBHTAJ010000029">
    <property type="protein sequence ID" value="MFC7181272.1"/>
    <property type="molecule type" value="Genomic_DNA"/>
</dbReference>
<comment type="cofactor">
    <cofactor evidence="1">
        <name>Ca(2+)</name>
        <dbReference type="ChEBI" id="CHEBI:29108"/>
    </cofactor>
</comment>